<gene>
    <name evidence="2" type="ORF">SARC_02856</name>
</gene>
<evidence type="ECO:0000256" key="1">
    <source>
        <dbReference type="SAM" id="Phobius"/>
    </source>
</evidence>
<dbReference type="GeneID" id="25903360"/>
<keyword evidence="1" id="KW-0812">Transmembrane</keyword>
<evidence type="ECO:0000313" key="3">
    <source>
        <dbReference type="Proteomes" id="UP000054560"/>
    </source>
</evidence>
<organism evidence="2 3">
    <name type="scientific">Sphaeroforma arctica JP610</name>
    <dbReference type="NCBI Taxonomy" id="667725"/>
    <lineage>
        <taxon>Eukaryota</taxon>
        <taxon>Ichthyosporea</taxon>
        <taxon>Ichthyophonida</taxon>
        <taxon>Sphaeroforma</taxon>
    </lineage>
</organism>
<keyword evidence="1" id="KW-1133">Transmembrane helix</keyword>
<keyword evidence="3" id="KW-1185">Reference proteome</keyword>
<sequence length="129" mass="14837">MATTDKYSFTKSSKSIRRRIVTKWFRLCFIVGIVTYLCARYIPEYTQTGSITKESISTKTANEPLLYKINLLDRKIRHRKGNEVVHGEEGLTQQVLKRDLRQARKKSKPNKDMGDIDTVSVESALEIGK</sequence>
<dbReference type="EMBL" id="KQ241730">
    <property type="protein sequence ID" value="KNC84934.1"/>
    <property type="molecule type" value="Genomic_DNA"/>
</dbReference>
<feature type="transmembrane region" description="Helical" evidence="1">
    <location>
        <begin position="24"/>
        <end position="42"/>
    </location>
</feature>
<accession>A0A0L0G7N8</accession>
<keyword evidence="1" id="KW-0472">Membrane</keyword>
<proteinExistence type="predicted"/>
<reference evidence="2 3" key="1">
    <citation type="submission" date="2011-02" db="EMBL/GenBank/DDBJ databases">
        <title>The Genome Sequence of Sphaeroforma arctica JP610.</title>
        <authorList>
            <consortium name="The Broad Institute Genome Sequencing Platform"/>
            <person name="Russ C."/>
            <person name="Cuomo C."/>
            <person name="Young S.K."/>
            <person name="Zeng Q."/>
            <person name="Gargeya S."/>
            <person name="Alvarado L."/>
            <person name="Berlin A."/>
            <person name="Chapman S.B."/>
            <person name="Chen Z."/>
            <person name="Freedman E."/>
            <person name="Gellesch M."/>
            <person name="Goldberg J."/>
            <person name="Griggs A."/>
            <person name="Gujja S."/>
            <person name="Heilman E."/>
            <person name="Heiman D."/>
            <person name="Howarth C."/>
            <person name="Mehta T."/>
            <person name="Neiman D."/>
            <person name="Pearson M."/>
            <person name="Roberts A."/>
            <person name="Saif S."/>
            <person name="Shea T."/>
            <person name="Shenoy N."/>
            <person name="Sisk P."/>
            <person name="Stolte C."/>
            <person name="Sykes S."/>
            <person name="White J."/>
            <person name="Yandava C."/>
            <person name="Burger G."/>
            <person name="Gray M.W."/>
            <person name="Holland P.W.H."/>
            <person name="King N."/>
            <person name="Lang F.B.F."/>
            <person name="Roger A.J."/>
            <person name="Ruiz-Trillo I."/>
            <person name="Haas B."/>
            <person name="Nusbaum C."/>
            <person name="Birren B."/>
        </authorList>
    </citation>
    <scope>NUCLEOTIDE SEQUENCE [LARGE SCALE GENOMIC DNA]</scope>
    <source>
        <strain evidence="2 3">JP610</strain>
    </source>
</reference>
<name>A0A0L0G7N8_9EUKA</name>
<dbReference type="AlphaFoldDB" id="A0A0L0G7N8"/>
<dbReference type="Proteomes" id="UP000054560">
    <property type="component" value="Unassembled WGS sequence"/>
</dbReference>
<dbReference type="RefSeq" id="XP_014158836.1">
    <property type="nucleotide sequence ID" value="XM_014303361.1"/>
</dbReference>
<protein>
    <submittedName>
        <fullName evidence="2">Uncharacterized protein</fullName>
    </submittedName>
</protein>
<evidence type="ECO:0000313" key="2">
    <source>
        <dbReference type="EMBL" id="KNC84934.1"/>
    </source>
</evidence>